<dbReference type="EMBL" id="JAIWYP010000007">
    <property type="protein sequence ID" value="KAH3792357.1"/>
    <property type="molecule type" value="Genomic_DNA"/>
</dbReference>
<gene>
    <name evidence="1" type="ORF">DPMN_145851</name>
</gene>
<protein>
    <submittedName>
        <fullName evidence="1">Uncharacterized protein</fullName>
    </submittedName>
</protein>
<comment type="caution">
    <text evidence="1">The sequence shown here is derived from an EMBL/GenBank/DDBJ whole genome shotgun (WGS) entry which is preliminary data.</text>
</comment>
<evidence type="ECO:0000313" key="2">
    <source>
        <dbReference type="Proteomes" id="UP000828390"/>
    </source>
</evidence>
<dbReference type="Proteomes" id="UP000828390">
    <property type="component" value="Unassembled WGS sequence"/>
</dbReference>
<sequence length="115" mass="13337">MASKKSEIEEIETVGEEQITTAISEEDKLLLDAFHAMKLKNPKVNKEQLLKLMMGEDNTVYEDEHWNPSTISEENDEVKQKHQLASYHFPKLSKFYGDEGKGEVTWPTFKFELES</sequence>
<proteinExistence type="predicted"/>
<reference evidence="1" key="2">
    <citation type="submission" date="2020-11" db="EMBL/GenBank/DDBJ databases">
        <authorList>
            <person name="McCartney M.A."/>
            <person name="Auch B."/>
            <person name="Kono T."/>
            <person name="Mallez S."/>
            <person name="Becker A."/>
            <person name="Gohl D.M."/>
            <person name="Silverstein K.A.T."/>
            <person name="Koren S."/>
            <person name="Bechman K.B."/>
            <person name="Herman A."/>
            <person name="Abrahante J.E."/>
            <person name="Garbe J."/>
        </authorList>
    </citation>
    <scope>NUCLEOTIDE SEQUENCE</scope>
    <source>
        <strain evidence="1">Duluth1</strain>
        <tissue evidence="1">Whole animal</tissue>
    </source>
</reference>
<reference evidence="1" key="1">
    <citation type="journal article" date="2019" name="bioRxiv">
        <title>The Genome of the Zebra Mussel, Dreissena polymorpha: A Resource for Invasive Species Research.</title>
        <authorList>
            <person name="McCartney M.A."/>
            <person name="Auch B."/>
            <person name="Kono T."/>
            <person name="Mallez S."/>
            <person name="Zhang Y."/>
            <person name="Obille A."/>
            <person name="Becker A."/>
            <person name="Abrahante J.E."/>
            <person name="Garbe J."/>
            <person name="Badalamenti J.P."/>
            <person name="Herman A."/>
            <person name="Mangelson H."/>
            <person name="Liachko I."/>
            <person name="Sullivan S."/>
            <person name="Sone E.D."/>
            <person name="Koren S."/>
            <person name="Silverstein K.A.T."/>
            <person name="Beckman K.B."/>
            <person name="Gohl D.M."/>
        </authorList>
    </citation>
    <scope>NUCLEOTIDE SEQUENCE</scope>
    <source>
        <strain evidence="1">Duluth1</strain>
        <tissue evidence="1">Whole animal</tissue>
    </source>
</reference>
<name>A0A9D4F5Z3_DREPO</name>
<dbReference type="AlphaFoldDB" id="A0A9D4F5Z3"/>
<accession>A0A9D4F5Z3</accession>
<organism evidence="1 2">
    <name type="scientific">Dreissena polymorpha</name>
    <name type="common">Zebra mussel</name>
    <name type="synonym">Mytilus polymorpha</name>
    <dbReference type="NCBI Taxonomy" id="45954"/>
    <lineage>
        <taxon>Eukaryota</taxon>
        <taxon>Metazoa</taxon>
        <taxon>Spiralia</taxon>
        <taxon>Lophotrochozoa</taxon>
        <taxon>Mollusca</taxon>
        <taxon>Bivalvia</taxon>
        <taxon>Autobranchia</taxon>
        <taxon>Heteroconchia</taxon>
        <taxon>Euheterodonta</taxon>
        <taxon>Imparidentia</taxon>
        <taxon>Neoheterodontei</taxon>
        <taxon>Myida</taxon>
        <taxon>Dreissenoidea</taxon>
        <taxon>Dreissenidae</taxon>
        <taxon>Dreissena</taxon>
    </lineage>
</organism>
<evidence type="ECO:0000313" key="1">
    <source>
        <dbReference type="EMBL" id="KAH3792357.1"/>
    </source>
</evidence>
<keyword evidence="2" id="KW-1185">Reference proteome</keyword>